<dbReference type="GeneID" id="89925383"/>
<proteinExistence type="predicted"/>
<dbReference type="RefSeq" id="XP_064659921.1">
    <property type="nucleotide sequence ID" value="XM_064801291.1"/>
</dbReference>
<evidence type="ECO:0000313" key="2">
    <source>
        <dbReference type="Proteomes" id="UP001337655"/>
    </source>
</evidence>
<keyword evidence="2" id="KW-1185">Reference proteome</keyword>
<reference evidence="1 2" key="1">
    <citation type="submission" date="2023-08" db="EMBL/GenBank/DDBJ databases">
        <title>Black Yeasts Isolated from many extreme environments.</title>
        <authorList>
            <person name="Coleine C."/>
            <person name="Stajich J.E."/>
            <person name="Selbmann L."/>
        </authorList>
    </citation>
    <scope>NUCLEOTIDE SEQUENCE [LARGE SCALE GENOMIC DNA]</scope>
    <source>
        <strain evidence="1 2">CCFEE 5935</strain>
    </source>
</reference>
<dbReference type="Proteomes" id="UP001337655">
    <property type="component" value="Unassembled WGS sequence"/>
</dbReference>
<dbReference type="AlphaFoldDB" id="A0AAV9PFV7"/>
<gene>
    <name evidence="1" type="ORF">LTR77_004037</name>
</gene>
<evidence type="ECO:0000313" key="1">
    <source>
        <dbReference type="EMBL" id="KAK5170893.1"/>
    </source>
</evidence>
<dbReference type="EMBL" id="JAVRRT010000006">
    <property type="protein sequence ID" value="KAK5170893.1"/>
    <property type="molecule type" value="Genomic_DNA"/>
</dbReference>
<protein>
    <submittedName>
        <fullName evidence="1">Uncharacterized protein</fullName>
    </submittedName>
</protein>
<organism evidence="1 2">
    <name type="scientific">Saxophila tyrrhenica</name>
    <dbReference type="NCBI Taxonomy" id="1690608"/>
    <lineage>
        <taxon>Eukaryota</taxon>
        <taxon>Fungi</taxon>
        <taxon>Dikarya</taxon>
        <taxon>Ascomycota</taxon>
        <taxon>Pezizomycotina</taxon>
        <taxon>Dothideomycetes</taxon>
        <taxon>Dothideomycetidae</taxon>
        <taxon>Mycosphaerellales</taxon>
        <taxon>Extremaceae</taxon>
        <taxon>Saxophila</taxon>
    </lineage>
</organism>
<name>A0AAV9PFV7_9PEZI</name>
<accession>A0AAV9PFV7</accession>
<sequence length="86" mass="9013">MCGDEDAEGDWTCGMHIKPQCFAMTGYCDTADLGRVPWANVVPQSAGDGVGVFTSEICTCQNCPGADQEGAPETECGLECKGCVDE</sequence>
<comment type="caution">
    <text evidence="1">The sequence shown here is derived from an EMBL/GenBank/DDBJ whole genome shotgun (WGS) entry which is preliminary data.</text>
</comment>